<sequence>MSNIQWTDITSNPIHLVRPDGSHGGHWCKKISPGCANCYAEAQNNNKFFSFASGLPYTGNAPENLILDEKVLQEWLKIKQPQKIFVCSMTDMFAEWVSDEWLDRIFAYMCIAHWHTYQILTKRADRLPKYFTLESASRVSRLAHQLLKDGVAGKERQDYVNKRCIITNINEFWPRHNIWIGVSVEDQKSNDERIPYLLETPAAVRFLSCEPLLEWIKLTLSAKILNPDTPHLWSKEDDSGTITREINWVIVGGESGSNARNTYIDHLRSVVHQCQEANIKVLVKQVGAKPVAHWDKENEILTMHRISDRKGGILEEFPPDLQIRQFPTFNQ</sequence>
<dbReference type="InterPro" id="IPR011101">
    <property type="entry name" value="DUF5131"/>
</dbReference>
<evidence type="ECO:0000313" key="1">
    <source>
        <dbReference type="EMBL" id="MBD2499881.1"/>
    </source>
</evidence>
<accession>A0ABR8D108</accession>
<evidence type="ECO:0000313" key="2">
    <source>
        <dbReference type="Proteomes" id="UP000661112"/>
    </source>
</evidence>
<comment type="caution">
    <text evidence="1">The sequence shown here is derived from an EMBL/GenBank/DDBJ whole genome shotgun (WGS) entry which is preliminary data.</text>
</comment>
<protein>
    <submittedName>
        <fullName evidence="1">DUF5131 family protein</fullName>
    </submittedName>
</protein>
<gene>
    <name evidence="1" type="ORF">H6G83_04475</name>
</gene>
<name>A0ABR8D108_9NOST</name>
<dbReference type="Pfam" id="PF07505">
    <property type="entry name" value="DUF5131"/>
    <property type="match status" value="1"/>
</dbReference>
<reference evidence="1 2" key="1">
    <citation type="journal article" date="2020" name="ISME J.">
        <title>Comparative genomics reveals insights into cyanobacterial evolution and habitat adaptation.</title>
        <authorList>
            <person name="Chen M.Y."/>
            <person name="Teng W.K."/>
            <person name="Zhao L."/>
            <person name="Hu C.X."/>
            <person name="Zhou Y.K."/>
            <person name="Han B.P."/>
            <person name="Song L.R."/>
            <person name="Shu W.S."/>
        </authorList>
    </citation>
    <scope>NUCLEOTIDE SEQUENCE [LARGE SCALE GENOMIC DNA]</scope>
    <source>
        <strain evidence="1 2">FACHB-119</strain>
    </source>
</reference>
<proteinExistence type="predicted"/>
<organism evidence="1 2">
    <name type="scientific">Anabaena azotica FACHB-119</name>
    <dbReference type="NCBI Taxonomy" id="947527"/>
    <lineage>
        <taxon>Bacteria</taxon>
        <taxon>Bacillati</taxon>
        <taxon>Cyanobacteriota</taxon>
        <taxon>Cyanophyceae</taxon>
        <taxon>Nostocales</taxon>
        <taxon>Nostocaceae</taxon>
        <taxon>Anabaena</taxon>
        <taxon>Anabaena azotica</taxon>
    </lineage>
</organism>
<dbReference type="EMBL" id="JACJSG010000004">
    <property type="protein sequence ID" value="MBD2499881.1"/>
    <property type="molecule type" value="Genomic_DNA"/>
</dbReference>
<keyword evidence="2" id="KW-1185">Reference proteome</keyword>
<dbReference type="Proteomes" id="UP000661112">
    <property type="component" value="Unassembled WGS sequence"/>
</dbReference>
<dbReference type="RefSeq" id="WP_190467566.1">
    <property type="nucleotide sequence ID" value="NZ_JACJSG010000004.1"/>
</dbReference>